<feature type="compositionally biased region" description="Basic and acidic residues" evidence="2">
    <location>
        <begin position="375"/>
        <end position="393"/>
    </location>
</feature>
<dbReference type="SMART" id="SM00264">
    <property type="entry name" value="BAG"/>
    <property type="match status" value="1"/>
</dbReference>
<sequence>MSAAAQPPAMVHLEAGAGEREPLPPGWEVKVDPQTGWPFFVDHNSRTTTWNDPRLRGDPLPKENQSSANGPSQNSPNQSQVRDGNMGYPKLRAGYIPIPVIHEGAENRQQHYPGYQPSMRAKAETIPPTARAPSPLRRNFVRSQSPARGFAEAAQTDKPCGQTTTAAPVQVPLSHRSEQSPSPSPSESPTLSSQSPGRPSSGSHQLPRGYIPIPVIHEGNFPRQPLQVHHQTQKTHYPAQQSDYQPHQPVYGKIQVDDLDQRPQRAQSPIRVSQRGSASRESSPGRIQSPTSIRIQSVRPQASQPQVPTQASPPTLPPDIKFEKKTGSSGTEIPAAFIPIQVSHTDTDAKPTSQKPPPAAENVDKKVPCPPKAAPVEEKPIPQEPEPQKTAEELQKHPGVLKVEAILHRVQALEQAVDSFQGKQNDKKYLMIEEDLTKLLLALDSVDPEGRADVRQVRRDGVRKVQNILERLEQKADDVPEPVEGDGHQPPLPENNQLSQGKMDVDPTMANLPKEASDENAKEQIKVEVNQPGSKEEVAASLAKETNRPENVTEP</sequence>
<dbReference type="InterPro" id="IPR001202">
    <property type="entry name" value="WW_dom"/>
</dbReference>
<dbReference type="GO" id="GO:1905337">
    <property type="term" value="P:positive regulation of aggrephagy"/>
    <property type="evidence" value="ECO:0007669"/>
    <property type="project" value="Ensembl"/>
</dbReference>
<dbReference type="PROSITE" id="PS50020">
    <property type="entry name" value="WW_DOMAIN_2"/>
    <property type="match status" value="1"/>
</dbReference>
<evidence type="ECO:0000256" key="1">
    <source>
        <dbReference type="ARBA" id="ARBA00023186"/>
    </source>
</evidence>
<dbReference type="CTD" id="9531"/>
<feature type="compositionally biased region" description="Basic and acidic residues" evidence="2">
    <location>
        <begin position="515"/>
        <end position="526"/>
    </location>
</feature>
<dbReference type="Gene3D" id="2.20.70.10">
    <property type="match status" value="1"/>
</dbReference>
<dbReference type="PANTHER" id="PTHR12329">
    <property type="entry name" value="BCL2-ASSOCIATED ATHANOGENE"/>
    <property type="match status" value="1"/>
</dbReference>
<evidence type="ECO:0000256" key="2">
    <source>
        <dbReference type="SAM" id="MobiDB-lite"/>
    </source>
</evidence>
<dbReference type="GO" id="GO:0034620">
    <property type="term" value="P:cellular response to unfolded protein"/>
    <property type="evidence" value="ECO:0007669"/>
    <property type="project" value="Ensembl"/>
</dbReference>
<dbReference type="GO" id="GO:0008625">
    <property type="term" value="P:extrinsic apoptotic signaling pathway via death domain receptors"/>
    <property type="evidence" value="ECO:0007669"/>
    <property type="project" value="Ensembl"/>
</dbReference>
<feature type="region of interest" description="Disordered" evidence="2">
    <location>
        <begin position="120"/>
        <end position="139"/>
    </location>
</feature>
<feature type="region of interest" description="Disordered" evidence="2">
    <location>
        <begin position="146"/>
        <end position="393"/>
    </location>
</feature>
<dbReference type="GO" id="GO:0005829">
    <property type="term" value="C:cytosol"/>
    <property type="evidence" value="ECO:0007669"/>
    <property type="project" value="Ensembl"/>
</dbReference>
<dbReference type="SUPFAM" id="SSF63491">
    <property type="entry name" value="BAG domain"/>
    <property type="match status" value="1"/>
</dbReference>
<dbReference type="GeneTree" id="ENSGT00940000159204"/>
<reference evidence="5 6" key="1">
    <citation type="journal article" date="2019" name="Proc. Natl. Acad. Sci. U.S.A.">
        <title>Regulatory changes in pterin and carotenoid genes underlie balanced color polymorphisms in the wall lizard.</title>
        <authorList>
            <person name="Andrade P."/>
            <person name="Pinho C."/>
            <person name="Perez I de Lanuza G."/>
            <person name="Afonso S."/>
            <person name="Brejcha J."/>
            <person name="Rubin C.J."/>
            <person name="Wallerman O."/>
            <person name="Pereira P."/>
            <person name="Sabatino S.J."/>
            <person name="Bellati A."/>
            <person name="Pellitteri-Rosa D."/>
            <person name="Bosakova Z."/>
            <person name="Bunikis I."/>
            <person name="Carretero M.A."/>
            <person name="Feiner N."/>
            <person name="Marsik P."/>
            <person name="Pauperio F."/>
            <person name="Salvi D."/>
            <person name="Soler L."/>
            <person name="While G.M."/>
            <person name="Uller T."/>
            <person name="Font E."/>
            <person name="Andersson L."/>
            <person name="Carneiro M."/>
        </authorList>
    </citation>
    <scope>NUCLEOTIDE SEQUENCE</scope>
</reference>
<keyword evidence="6" id="KW-1185">Reference proteome</keyword>
<dbReference type="RefSeq" id="XP_028585914.1">
    <property type="nucleotide sequence ID" value="XM_028730081.1"/>
</dbReference>
<dbReference type="GO" id="GO:0030018">
    <property type="term" value="C:Z disc"/>
    <property type="evidence" value="ECO:0007669"/>
    <property type="project" value="Ensembl"/>
</dbReference>
<dbReference type="GO" id="GO:0034605">
    <property type="term" value="P:cellular response to heat"/>
    <property type="evidence" value="ECO:0007669"/>
    <property type="project" value="Ensembl"/>
</dbReference>
<feature type="compositionally biased region" description="Polar residues" evidence="2">
    <location>
        <begin position="63"/>
        <end position="82"/>
    </location>
</feature>
<dbReference type="GO" id="GO:0006457">
    <property type="term" value="P:protein folding"/>
    <property type="evidence" value="ECO:0007669"/>
    <property type="project" value="Ensembl"/>
</dbReference>
<dbReference type="GO" id="GO:0046716">
    <property type="term" value="P:muscle cell cellular homeostasis"/>
    <property type="evidence" value="ECO:0007669"/>
    <property type="project" value="Ensembl"/>
</dbReference>
<evidence type="ECO:0000259" key="3">
    <source>
        <dbReference type="PROSITE" id="PS50020"/>
    </source>
</evidence>
<dbReference type="GO" id="GO:0050821">
    <property type="term" value="P:protein stabilization"/>
    <property type="evidence" value="ECO:0007669"/>
    <property type="project" value="Ensembl"/>
</dbReference>
<dbReference type="GO" id="GO:0097192">
    <property type="term" value="P:extrinsic apoptotic signaling pathway in absence of ligand"/>
    <property type="evidence" value="ECO:0007669"/>
    <property type="project" value="Ensembl"/>
</dbReference>
<dbReference type="Pfam" id="PF02179">
    <property type="entry name" value="BAG"/>
    <property type="match status" value="1"/>
</dbReference>
<dbReference type="KEGG" id="pmua:114597430"/>
<dbReference type="Ensembl" id="ENSPMRT00000010403.1">
    <property type="protein sequence ID" value="ENSPMRP00000009759.1"/>
    <property type="gene ID" value="ENSPMRG00000006537.1"/>
</dbReference>
<dbReference type="PANTHER" id="PTHR12329:SF12">
    <property type="entry name" value="BAG FAMILY MOLECULAR CHAPERONE REGULATOR 3"/>
    <property type="match status" value="1"/>
</dbReference>
<evidence type="ECO:0000259" key="4">
    <source>
        <dbReference type="PROSITE" id="PS51035"/>
    </source>
</evidence>
<name>A0A670IDJ9_PODMU</name>
<feature type="region of interest" description="Disordered" evidence="2">
    <location>
        <begin position="471"/>
        <end position="555"/>
    </location>
</feature>
<dbReference type="Proteomes" id="UP000472272">
    <property type="component" value="Chromosome 5"/>
</dbReference>
<dbReference type="GO" id="GO:0010658">
    <property type="term" value="P:striated muscle cell apoptotic process"/>
    <property type="evidence" value="ECO:0007669"/>
    <property type="project" value="Ensembl"/>
</dbReference>
<dbReference type="InterPro" id="IPR039773">
    <property type="entry name" value="BAG_chaperone_regulator"/>
</dbReference>
<dbReference type="GO" id="GO:0051087">
    <property type="term" value="F:protein-folding chaperone binding"/>
    <property type="evidence" value="ECO:0007669"/>
    <property type="project" value="Ensembl"/>
</dbReference>
<feature type="domain" description="WW" evidence="3">
    <location>
        <begin position="21"/>
        <end position="55"/>
    </location>
</feature>
<dbReference type="GO" id="GO:0010664">
    <property type="term" value="P:negative regulation of striated muscle cell apoptotic process"/>
    <property type="evidence" value="ECO:0007669"/>
    <property type="project" value="Ensembl"/>
</dbReference>
<feature type="compositionally biased region" description="Low complexity" evidence="2">
    <location>
        <begin position="179"/>
        <end position="203"/>
    </location>
</feature>
<feature type="compositionally biased region" description="Polar residues" evidence="2">
    <location>
        <begin position="234"/>
        <end position="245"/>
    </location>
</feature>
<proteinExistence type="predicted"/>
<gene>
    <name evidence="5" type="primary">BAG3</name>
</gene>
<dbReference type="InterPro" id="IPR003103">
    <property type="entry name" value="BAG_domain"/>
</dbReference>
<accession>A0A670IDJ9</accession>
<dbReference type="OrthoDB" id="333905at2759"/>
<dbReference type="GO" id="GO:0016020">
    <property type="term" value="C:membrane"/>
    <property type="evidence" value="ECO:0007669"/>
    <property type="project" value="TreeGrafter"/>
</dbReference>
<feature type="region of interest" description="Disordered" evidence="2">
    <location>
        <begin position="1"/>
        <end position="91"/>
    </location>
</feature>
<dbReference type="Pfam" id="PF00397">
    <property type="entry name" value="WW"/>
    <property type="match status" value="1"/>
</dbReference>
<feature type="domain" description="BAG" evidence="4">
    <location>
        <begin position="399"/>
        <end position="476"/>
    </location>
</feature>
<dbReference type="PROSITE" id="PS51035">
    <property type="entry name" value="BAG"/>
    <property type="match status" value="1"/>
</dbReference>
<dbReference type="GO" id="GO:0071260">
    <property type="term" value="P:cellular response to mechanical stimulus"/>
    <property type="evidence" value="ECO:0007669"/>
    <property type="project" value="Ensembl"/>
</dbReference>
<evidence type="ECO:0000313" key="5">
    <source>
        <dbReference type="Ensembl" id="ENSPMRP00000009759.1"/>
    </source>
</evidence>
<dbReference type="SMART" id="SM00456">
    <property type="entry name" value="WW"/>
    <property type="match status" value="1"/>
</dbReference>
<dbReference type="CDD" id="cd00201">
    <property type="entry name" value="WW"/>
    <property type="match status" value="1"/>
</dbReference>
<dbReference type="GO" id="GO:0030674">
    <property type="term" value="F:protein-macromolecule adaptor activity"/>
    <property type="evidence" value="ECO:0007669"/>
    <property type="project" value="Ensembl"/>
</dbReference>
<feature type="compositionally biased region" description="Polar residues" evidence="2">
    <location>
        <begin position="264"/>
        <end position="313"/>
    </location>
</feature>
<dbReference type="GO" id="GO:0005739">
    <property type="term" value="C:mitochondrion"/>
    <property type="evidence" value="ECO:0007669"/>
    <property type="project" value="Ensembl"/>
</dbReference>
<reference evidence="5" key="3">
    <citation type="submission" date="2025-09" db="UniProtKB">
        <authorList>
            <consortium name="Ensembl"/>
        </authorList>
    </citation>
    <scope>IDENTIFICATION</scope>
</reference>
<dbReference type="GO" id="GO:0044877">
    <property type="term" value="F:protein-containing complex binding"/>
    <property type="evidence" value="ECO:0007669"/>
    <property type="project" value="Ensembl"/>
</dbReference>
<dbReference type="GeneID" id="114597430"/>
<dbReference type="InterPro" id="IPR036020">
    <property type="entry name" value="WW_dom_sf"/>
</dbReference>
<dbReference type="SUPFAM" id="SSF51045">
    <property type="entry name" value="WW domain"/>
    <property type="match status" value="1"/>
</dbReference>
<organism evidence="5 6">
    <name type="scientific">Podarcis muralis</name>
    <name type="common">Wall lizard</name>
    <name type="synonym">Lacerta muralis</name>
    <dbReference type="NCBI Taxonomy" id="64176"/>
    <lineage>
        <taxon>Eukaryota</taxon>
        <taxon>Metazoa</taxon>
        <taxon>Chordata</taxon>
        <taxon>Craniata</taxon>
        <taxon>Vertebrata</taxon>
        <taxon>Euteleostomi</taxon>
        <taxon>Lepidosauria</taxon>
        <taxon>Squamata</taxon>
        <taxon>Bifurcata</taxon>
        <taxon>Unidentata</taxon>
        <taxon>Episquamata</taxon>
        <taxon>Laterata</taxon>
        <taxon>Lacertibaenia</taxon>
        <taxon>Lacertidae</taxon>
        <taxon>Podarcis</taxon>
    </lineage>
</organism>
<dbReference type="AlphaFoldDB" id="A0A670IDJ9"/>
<keyword evidence="1" id="KW-0143">Chaperone</keyword>
<reference evidence="5" key="2">
    <citation type="submission" date="2025-08" db="UniProtKB">
        <authorList>
            <consortium name="Ensembl"/>
        </authorList>
    </citation>
    <scope>IDENTIFICATION</scope>
</reference>
<dbReference type="InterPro" id="IPR036533">
    <property type="entry name" value="BAG_dom_sf"/>
</dbReference>
<dbReference type="GO" id="GO:0042307">
    <property type="term" value="P:positive regulation of protein import into nucleus"/>
    <property type="evidence" value="ECO:0007669"/>
    <property type="project" value="Ensembl"/>
</dbReference>
<dbReference type="GO" id="GO:0005654">
    <property type="term" value="C:nucleoplasm"/>
    <property type="evidence" value="ECO:0007669"/>
    <property type="project" value="Ensembl"/>
</dbReference>
<dbReference type="Gene3D" id="1.20.58.120">
    <property type="entry name" value="BAG domain"/>
    <property type="match status" value="1"/>
</dbReference>
<dbReference type="GO" id="GO:0101031">
    <property type="term" value="C:protein folding chaperone complex"/>
    <property type="evidence" value="ECO:0007669"/>
    <property type="project" value="Ensembl"/>
</dbReference>
<evidence type="ECO:0000313" key="6">
    <source>
        <dbReference type="Proteomes" id="UP000472272"/>
    </source>
</evidence>
<dbReference type="GO" id="GO:0000774">
    <property type="term" value="F:adenyl-nucleotide exchange factor activity"/>
    <property type="evidence" value="ECO:0007669"/>
    <property type="project" value="Ensembl"/>
</dbReference>
<dbReference type="GO" id="GO:0046827">
    <property type="term" value="P:positive regulation of protein export from nucleus"/>
    <property type="evidence" value="ECO:0007669"/>
    <property type="project" value="Ensembl"/>
</dbReference>
<dbReference type="GO" id="GO:0036064">
    <property type="term" value="C:ciliary basal body"/>
    <property type="evidence" value="ECO:0007669"/>
    <property type="project" value="Ensembl"/>
</dbReference>
<dbReference type="PROSITE" id="PS01159">
    <property type="entry name" value="WW_DOMAIN_1"/>
    <property type="match status" value="1"/>
</dbReference>
<protein>
    <submittedName>
        <fullName evidence="5">BAG cochaperone 3</fullName>
    </submittedName>
</protein>
<dbReference type="OMA" id="QKGEPSM"/>